<dbReference type="EMBL" id="BQKI01000008">
    <property type="protein sequence ID" value="GJN00487.1"/>
    <property type="molecule type" value="Genomic_DNA"/>
</dbReference>
<keyword evidence="2" id="KW-0804">Transcription</keyword>
<evidence type="ECO:0000313" key="5">
    <source>
        <dbReference type="EMBL" id="GJN00487.1"/>
    </source>
</evidence>
<comment type="similarity">
    <text evidence="1">Belongs to the mTERF family.</text>
</comment>
<dbReference type="GO" id="GO:0006353">
    <property type="term" value="P:DNA-templated transcription termination"/>
    <property type="evidence" value="ECO:0007669"/>
    <property type="project" value="UniProtKB-KW"/>
</dbReference>
<gene>
    <name evidence="5" type="primary">ga17673</name>
    <name evidence="4" type="synonym">ga17426</name>
    <name evidence="4" type="ORF">PR202_ga17426</name>
    <name evidence="5" type="ORF">PR202_ga17673</name>
</gene>
<evidence type="ECO:0000313" key="6">
    <source>
        <dbReference type="Proteomes" id="UP001054889"/>
    </source>
</evidence>
<keyword evidence="3" id="KW-0809">Transit peptide</keyword>
<dbReference type="AlphaFoldDB" id="A0AAV5CRE9"/>
<keyword evidence="6" id="KW-1185">Reference proteome</keyword>
<proteinExistence type="inferred from homology"/>
<name>A0AAV5CRE9_ELECO</name>
<keyword evidence="2" id="KW-0806">Transcription termination</keyword>
<protein>
    <submittedName>
        <fullName evidence="5">Uncharacterized protein</fullName>
    </submittedName>
</protein>
<reference evidence="5" key="2">
    <citation type="submission" date="2021-12" db="EMBL/GenBank/DDBJ databases">
        <title>Resequencing data analysis of finger millet.</title>
        <authorList>
            <person name="Hatakeyama M."/>
            <person name="Aluri S."/>
            <person name="Balachadran M.T."/>
            <person name="Sivarajan S.R."/>
            <person name="Poveda L."/>
            <person name="Shimizu-Inatsugi R."/>
            <person name="Schlapbach R."/>
            <person name="Sreeman S.M."/>
            <person name="Shimizu K.K."/>
        </authorList>
    </citation>
    <scope>NUCLEOTIDE SEQUENCE</scope>
</reference>
<dbReference type="PANTHER" id="PTHR13068">
    <property type="entry name" value="CGI-12 PROTEIN-RELATED"/>
    <property type="match status" value="1"/>
</dbReference>
<evidence type="ECO:0000256" key="2">
    <source>
        <dbReference type="ARBA" id="ARBA00022472"/>
    </source>
</evidence>
<evidence type="ECO:0000256" key="3">
    <source>
        <dbReference type="ARBA" id="ARBA00022946"/>
    </source>
</evidence>
<comment type="caution">
    <text evidence="5">The sequence shown here is derived from an EMBL/GenBank/DDBJ whole genome shotgun (WGS) entry which is preliminary data.</text>
</comment>
<dbReference type="PANTHER" id="PTHR13068:SF136">
    <property type="entry name" value="OS06G0224400 PROTEIN"/>
    <property type="match status" value="1"/>
</dbReference>
<dbReference type="InterPro" id="IPR038538">
    <property type="entry name" value="MTERF_sf"/>
</dbReference>
<dbReference type="FunFam" id="1.25.70.10:FF:000001">
    <property type="entry name" value="Mitochondrial transcription termination factor-like"/>
    <property type="match status" value="1"/>
</dbReference>
<dbReference type="SMART" id="SM00733">
    <property type="entry name" value="Mterf"/>
    <property type="match status" value="4"/>
</dbReference>
<dbReference type="Proteomes" id="UP001054889">
    <property type="component" value="Unassembled WGS sequence"/>
</dbReference>
<keyword evidence="2" id="KW-0805">Transcription regulation</keyword>
<accession>A0AAV5CRE9</accession>
<reference evidence="5" key="1">
    <citation type="journal article" date="2018" name="DNA Res.">
        <title>Multiple hybrid de novo genome assembly of finger millet, an orphan allotetraploid crop.</title>
        <authorList>
            <person name="Hatakeyama M."/>
            <person name="Aluri S."/>
            <person name="Balachadran M.T."/>
            <person name="Sivarajan S.R."/>
            <person name="Patrignani A."/>
            <person name="Gruter S."/>
            <person name="Poveda L."/>
            <person name="Shimizu-Inatsugi R."/>
            <person name="Baeten J."/>
            <person name="Francoijs K.J."/>
            <person name="Nataraja K.N."/>
            <person name="Reddy Y.A.N."/>
            <person name="Phadnis S."/>
            <person name="Ravikumar R.L."/>
            <person name="Schlapbach R."/>
            <person name="Sreeman S.M."/>
            <person name="Shimizu K.K."/>
        </authorList>
    </citation>
    <scope>NUCLEOTIDE SEQUENCE</scope>
</reference>
<evidence type="ECO:0000313" key="4">
    <source>
        <dbReference type="EMBL" id="GJN00255.1"/>
    </source>
</evidence>
<dbReference type="InterPro" id="IPR003690">
    <property type="entry name" value="MTERF"/>
</dbReference>
<sequence length="377" mass="42149">MIHLRKRVLSHILPPYRTATSIPPILSLHRLLSATQIPFATEDYLVSNCGLSRAQALKASKKISHVKSPSKPDAVLAFLAGLGLSRAEVATVVTNDPRVLCSAVEKTLAPRIVELSDLGLSPPEIVRLVLTARCNFRSSSLCRNIDFWLPVFGSFDELLKVLKVNNALLGMDLEKVAKPNLAFLQGCGISVSKIPYPFLSRMLTISTKHLQEALARVAEFGIERDSLIFPHALATFAVLSQQKLNKNVNLFEKLGWSRDDIAEGVKRAPHILAQSEERVRRNLEFLIGDVGLEIPYIARRPALMLYSFERRLLPRHCLINFLKAKGLLHAKYSFFAIAILSNEKFLRRFAHRFEKSIPGLTAAFASCCSGKHLWEHL</sequence>
<organism evidence="5 6">
    <name type="scientific">Eleusine coracana subsp. coracana</name>
    <dbReference type="NCBI Taxonomy" id="191504"/>
    <lineage>
        <taxon>Eukaryota</taxon>
        <taxon>Viridiplantae</taxon>
        <taxon>Streptophyta</taxon>
        <taxon>Embryophyta</taxon>
        <taxon>Tracheophyta</taxon>
        <taxon>Spermatophyta</taxon>
        <taxon>Magnoliopsida</taxon>
        <taxon>Liliopsida</taxon>
        <taxon>Poales</taxon>
        <taxon>Poaceae</taxon>
        <taxon>PACMAD clade</taxon>
        <taxon>Chloridoideae</taxon>
        <taxon>Cynodonteae</taxon>
        <taxon>Eleusininae</taxon>
        <taxon>Eleusine</taxon>
    </lineage>
</organism>
<dbReference type="GO" id="GO:0003676">
    <property type="term" value="F:nucleic acid binding"/>
    <property type="evidence" value="ECO:0007669"/>
    <property type="project" value="InterPro"/>
</dbReference>
<dbReference type="Pfam" id="PF02536">
    <property type="entry name" value="mTERF"/>
    <property type="match status" value="1"/>
</dbReference>
<dbReference type="EMBL" id="BQKI01000008">
    <property type="protein sequence ID" value="GJN00255.1"/>
    <property type="molecule type" value="Genomic_DNA"/>
</dbReference>
<evidence type="ECO:0000256" key="1">
    <source>
        <dbReference type="ARBA" id="ARBA00007692"/>
    </source>
</evidence>
<dbReference type="Gene3D" id="1.25.70.10">
    <property type="entry name" value="Transcription termination factor 3, mitochondrial"/>
    <property type="match status" value="1"/>
</dbReference>